<evidence type="ECO:0000313" key="1">
    <source>
        <dbReference type="EMBL" id="QFS46253.1"/>
    </source>
</evidence>
<sequence length="41" mass="4801">MVYLSGQFYFQKTVKTIRNSQFAITILQRGFRPRPKTGYAS</sequence>
<keyword evidence="2" id="KW-1185">Reference proteome</keyword>
<evidence type="ECO:0000313" key="2">
    <source>
        <dbReference type="Proteomes" id="UP000326678"/>
    </source>
</evidence>
<reference evidence="1 2" key="1">
    <citation type="submission" date="2019-10" db="EMBL/GenBank/DDBJ databases">
        <title>Genomic and transcriptomic insights into the perfect genentic adaptation of a filamentous nitrogen-fixing cyanobacterium to rice fields.</title>
        <authorList>
            <person name="Chen Z."/>
        </authorList>
    </citation>
    <scope>NUCLEOTIDE SEQUENCE [LARGE SCALE GENOMIC DNA]</scope>
    <source>
        <strain evidence="1">CCNUC1</strain>
    </source>
</reference>
<dbReference type="KEGG" id="nsh:GXM_03733"/>
<name>A0A5P8W0P0_9NOSO</name>
<proteinExistence type="predicted"/>
<protein>
    <submittedName>
        <fullName evidence="1">Uncharacterized protein</fullName>
    </submittedName>
</protein>
<accession>A0A5P8W0P0</accession>
<dbReference type="Proteomes" id="UP000326678">
    <property type="component" value="Chromosome Gxm1"/>
</dbReference>
<organism evidence="1 2">
    <name type="scientific">Nostoc sphaeroides CCNUC1</name>
    <dbReference type="NCBI Taxonomy" id="2653204"/>
    <lineage>
        <taxon>Bacteria</taxon>
        <taxon>Bacillati</taxon>
        <taxon>Cyanobacteriota</taxon>
        <taxon>Cyanophyceae</taxon>
        <taxon>Nostocales</taxon>
        <taxon>Nostocaceae</taxon>
        <taxon>Nostoc</taxon>
    </lineage>
</organism>
<gene>
    <name evidence="1" type="ORF">GXM_03733</name>
</gene>
<dbReference type="EMBL" id="CP045226">
    <property type="protein sequence ID" value="QFS46253.1"/>
    <property type="molecule type" value="Genomic_DNA"/>
</dbReference>
<dbReference type="AlphaFoldDB" id="A0A5P8W0P0"/>